<protein>
    <submittedName>
        <fullName evidence="1">Uncharacterized protein</fullName>
    </submittedName>
</protein>
<reference evidence="1 2" key="1">
    <citation type="submission" date="2024-05" db="EMBL/GenBank/DDBJ databases">
        <title>Genome sequencing and assembly of Indian major carp, Cirrhinus mrigala (Hamilton, 1822).</title>
        <authorList>
            <person name="Mohindra V."/>
            <person name="Chowdhury L.M."/>
            <person name="Lal K."/>
            <person name="Jena J.K."/>
        </authorList>
    </citation>
    <scope>NUCLEOTIDE SEQUENCE [LARGE SCALE GENOMIC DNA]</scope>
    <source>
        <strain evidence="1">CM1030</strain>
        <tissue evidence="1">Blood</tissue>
    </source>
</reference>
<feature type="non-terminal residue" evidence="1">
    <location>
        <position position="1"/>
    </location>
</feature>
<dbReference type="Proteomes" id="UP001529510">
    <property type="component" value="Unassembled WGS sequence"/>
</dbReference>
<proteinExistence type="predicted"/>
<comment type="caution">
    <text evidence="1">The sequence shown here is derived from an EMBL/GenBank/DDBJ whole genome shotgun (WGS) entry which is preliminary data.</text>
</comment>
<gene>
    <name evidence="1" type="ORF">M9458_047984</name>
</gene>
<dbReference type="EMBL" id="JAMKFB020000024">
    <property type="protein sequence ID" value="KAL0156738.1"/>
    <property type="molecule type" value="Genomic_DNA"/>
</dbReference>
<organism evidence="1 2">
    <name type="scientific">Cirrhinus mrigala</name>
    <name type="common">Mrigala</name>
    <dbReference type="NCBI Taxonomy" id="683832"/>
    <lineage>
        <taxon>Eukaryota</taxon>
        <taxon>Metazoa</taxon>
        <taxon>Chordata</taxon>
        <taxon>Craniata</taxon>
        <taxon>Vertebrata</taxon>
        <taxon>Euteleostomi</taxon>
        <taxon>Actinopterygii</taxon>
        <taxon>Neopterygii</taxon>
        <taxon>Teleostei</taxon>
        <taxon>Ostariophysi</taxon>
        <taxon>Cypriniformes</taxon>
        <taxon>Cyprinidae</taxon>
        <taxon>Labeoninae</taxon>
        <taxon>Labeonini</taxon>
        <taxon>Cirrhinus</taxon>
    </lineage>
</organism>
<keyword evidence="2" id="KW-1185">Reference proteome</keyword>
<accession>A0ABD0N8W3</accession>
<evidence type="ECO:0000313" key="2">
    <source>
        <dbReference type="Proteomes" id="UP001529510"/>
    </source>
</evidence>
<dbReference type="AlphaFoldDB" id="A0ABD0N8W3"/>
<sequence>KAVKKCFAGWRRLPVVLREEKEREARREQLRRKVAEILPDFRSSPIDSLWRSVNPL</sequence>
<evidence type="ECO:0000313" key="1">
    <source>
        <dbReference type="EMBL" id="KAL0156738.1"/>
    </source>
</evidence>
<name>A0ABD0N8W3_CIRMR</name>